<sequence length="380" mass="42912">MPIPVLACFRSGSAVEASASTAAMPTWTTSVYATRLGVAALTWSCTFLGISVRAVLRLADEQGQVEGEEPFLFRIRPRFLWKRHGSRRFRFKGRGGRRRSVDFVWDLRCTVFPPWGSPEPVRKFFVAVSVDGEMLLVAGDMIDEAYKKAKIQKPPACSALVSRLEHALMREHSSGRRSHRTCVQMGGRNREISIELGAKEKGKEMWMSVEVDGEQVFHVRRLRWKFRGSERLELDGGWIIFCWDLHSWLFQSKYGGSVPSTYTVGASVPAEVGRAMFLLRFEGEPKPNTEPMDNHAGNSIYKNLLTERYNQKDGHINWSWSNSGVGGEQRKGGRKTTYSSSSISSASSASTWSVMEWVSPEEAELRRMQGISLLVYAWKN</sequence>
<dbReference type="PANTHER" id="PTHR31972:SF3">
    <property type="entry name" value="OS09G0416600 PROTEIN"/>
    <property type="match status" value="1"/>
</dbReference>
<dbReference type="AlphaFoldDB" id="A0A8J5H621"/>
<evidence type="ECO:0000256" key="1">
    <source>
        <dbReference type="SAM" id="MobiDB-lite"/>
    </source>
</evidence>
<dbReference type="EMBL" id="JACMSC010000005">
    <property type="protein sequence ID" value="KAG6520852.1"/>
    <property type="molecule type" value="Genomic_DNA"/>
</dbReference>
<dbReference type="Proteomes" id="UP000734854">
    <property type="component" value="Unassembled WGS sequence"/>
</dbReference>
<evidence type="ECO:0008006" key="4">
    <source>
        <dbReference type="Google" id="ProtNLM"/>
    </source>
</evidence>
<keyword evidence="3" id="KW-1185">Reference proteome</keyword>
<dbReference type="OrthoDB" id="1894291at2759"/>
<evidence type="ECO:0000313" key="3">
    <source>
        <dbReference type="Proteomes" id="UP000734854"/>
    </source>
</evidence>
<evidence type="ECO:0000313" key="2">
    <source>
        <dbReference type="EMBL" id="KAG6520852.1"/>
    </source>
</evidence>
<accession>A0A8J5H621</accession>
<reference evidence="2 3" key="1">
    <citation type="submission" date="2020-08" db="EMBL/GenBank/DDBJ databases">
        <title>Plant Genome Project.</title>
        <authorList>
            <person name="Zhang R.-G."/>
        </authorList>
    </citation>
    <scope>NUCLEOTIDE SEQUENCE [LARGE SCALE GENOMIC DNA]</scope>
    <source>
        <tissue evidence="2">Rhizome</tissue>
    </source>
</reference>
<gene>
    <name evidence="2" type="ORF">ZIOFF_017913</name>
</gene>
<dbReference type="InterPro" id="IPR008586">
    <property type="entry name" value="DUF868_pln"/>
</dbReference>
<feature type="region of interest" description="Disordered" evidence="1">
    <location>
        <begin position="324"/>
        <end position="343"/>
    </location>
</feature>
<protein>
    <recommendedName>
        <fullName evidence="4">DUF868 family protein</fullName>
    </recommendedName>
</protein>
<dbReference type="Pfam" id="PF05910">
    <property type="entry name" value="DUF868"/>
    <property type="match status" value="1"/>
</dbReference>
<name>A0A8J5H621_ZINOF</name>
<dbReference type="PANTHER" id="PTHR31972">
    <property type="entry name" value="EXPRESSED PROTEIN"/>
    <property type="match status" value="1"/>
</dbReference>
<comment type="caution">
    <text evidence="2">The sequence shown here is derived from an EMBL/GenBank/DDBJ whole genome shotgun (WGS) entry which is preliminary data.</text>
</comment>
<proteinExistence type="predicted"/>
<organism evidence="2 3">
    <name type="scientific">Zingiber officinale</name>
    <name type="common">Ginger</name>
    <name type="synonym">Amomum zingiber</name>
    <dbReference type="NCBI Taxonomy" id="94328"/>
    <lineage>
        <taxon>Eukaryota</taxon>
        <taxon>Viridiplantae</taxon>
        <taxon>Streptophyta</taxon>
        <taxon>Embryophyta</taxon>
        <taxon>Tracheophyta</taxon>
        <taxon>Spermatophyta</taxon>
        <taxon>Magnoliopsida</taxon>
        <taxon>Liliopsida</taxon>
        <taxon>Zingiberales</taxon>
        <taxon>Zingiberaceae</taxon>
        <taxon>Zingiber</taxon>
    </lineage>
</organism>